<dbReference type="InterPro" id="IPR023471">
    <property type="entry name" value="CtaG/Cox11_dom_sf"/>
</dbReference>
<comment type="subcellular location">
    <subcellularLocation>
        <location evidence="2">Membrane</location>
        <topology evidence="2">Single-pass membrane protein</topology>
    </subcellularLocation>
</comment>
<accession>A0A3B0T6X3</accession>
<name>A0A3B0T6X3_9ZZZZ</name>
<dbReference type="PANTHER" id="PTHR21320">
    <property type="entry name" value="CYTOCHROME C OXIDASE ASSEMBLY PROTEIN COX11-RELATED"/>
    <property type="match status" value="1"/>
</dbReference>
<dbReference type="GO" id="GO:0005507">
    <property type="term" value="F:copper ion binding"/>
    <property type="evidence" value="ECO:0007669"/>
    <property type="project" value="InterPro"/>
</dbReference>
<dbReference type="NCBIfam" id="NF003465">
    <property type="entry name" value="PRK05089.1"/>
    <property type="match status" value="1"/>
</dbReference>
<keyword evidence="5 7" id="KW-0472">Membrane</keyword>
<feature type="region of interest" description="Disordered" evidence="6">
    <location>
        <begin position="193"/>
        <end position="212"/>
    </location>
</feature>
<dbReference type="Pfam" id="PF04442">
    <property type="entry name" value="CtaG_Cox11"/>
    <property type="match status" value="1"/>
</dbReference>
<reference evidence="8" key="1">
    <citation type="submission" date="2018-06" db="EMBL/GenBank/DDBJ databases">
        <authorList>
            <person name="Zhirakovskaya E."/>
        </authorList>
    </citation>
    <scope>NUCLEOTIDE SEQUENCE</scope>
</reference>
<evidence type="ECO:0000256" key="4">
    <source>
        <dbReference type="ARBA" id="ARBA00022989"/>
    </source>
</evidence>
<dbReference type="FunFam" id="2.60.370.10:FF:000001">
    <property type="entry name" value="COX11 cytochrome c oxidase assembly homolog"/>
    <property type="match status" value="1"/>
</dbReference>
<dbReference type="AlphaFoldDB" id="A0A3B0T6X3"/>
<evidence type="ECO:0000256" key="1">
    <source>
        <dbReference type="ARBA" id="ARBA00004007"/>
    </source>
</evidence>
<dbReference type="SUPFAM" id="SSF110111">
    <property type="entry name" value="Ctag/Cox11"/>
    <property type="match status" value="1"/>
</dbReference>
<evidence type="ECO:0000256" key="2">
    <source>
        <dbReference type="ARBA" id="ARBA00004167"/>
    </source>
</evidence>
<evidence type="ECO:0000256" key="3">
    <source>
        <dbReference type="ARBA" id="ARBA00022692"/>
    </source>
</evidence>
<keyword evidence="4 7" id="KW-1133">Transmembrane helix</keyword>
<evidence type="ECO:0000256" key="7">
    <source>
        <dbReference type="SAM" id="Phobius"/>
    </source>
</evidence>
<gene>
    <name evidence="8" type="ORF">MNBD_ALPHA08-1793</name>
</gene>
<dbReference type="InterPro" id="IPR007533">
    <property type="entry name" value="Cyt_c_oxidase_assmbl_CtaG"/>
</dbReference>
<dbReference type="GO" id="GO:0005739">
    <property type="term" value="C:mitochondrion"/>
    <property type="evidence" value="ECO:0007669"/>
    <property type="project" value="UniProtKB-ARBA"/>
</dbReference>
<evidence type="ECO:0000256" key="5">
    <source>
        <dbReference type="ARBA" id="ARBA00023136"/>
    </source>
</evidence>
<proteinExistence type="inferred from homology"/>
<dbReference type="EMBL" id="UOEC01000201">
    <property type="protein sequence ID" value="VAW02686.1"/>
    <property type="molecule type" value="Genomic_DNA"/>
</dbReference>
<evidence type="ECO:0000313" key="8">
    <source>
        <dbReference type="EMBL" id="VAW02686.1"/>
    </source>
</evidence>
<protein>
    <submittedName>
        <fullName evidence="8">Cytochrome oxidase biogenesis protein Cox11-CtaG, copper delivery to Cox1</fullName>
    </submittedName>
</protein>
<sequence length="212" mass="23113">MNTPARPLNTPQARRSNLRVAFVAGSVAIGMVGMAYASVPLYRLFCQITGFGGTTQVAEGPSSAILDRDINVAFDANVNRGLDWNFVPVQRKITLKIGEQKMAYYRATNTSNRTITGTAVFNVTPQLAGKYFNKVACFCFTEQTLKPGESVEMPVSFFVDPEVVNDKNLKQITTITLSYTFYEADIGQTETTDVSTNTAPASGETSQKPVVN</sequence>
<dbReference type="PANTHER" id="PTHR21320:SF3">
    <property type="entry name" value="CYTOCHROME C OXIDASE ASSEMBLY PROTEIN COX11, MITOCHONDRIAL-RELATED"/>
    <property type="match status" value="1"/>
</dbReference>
<keyword evidence="3 7" id="KW-0812">Transmembrane</keyword>
<organism evidence="8">
    <name type="scientific">hydrothermal vent metagenome</name>
    <dbReference type="NCBI Taxonomy" id="652676"/>
    <lineage>
        <taxon>unclassified sequences</taxon>
        <taxon>metagenomes</taxon>
        <taxon>ecological metagenomes</taxon>
    </lineage>
</organism>
<feature type="transmembrane region" description="Helical" evidence="7">
    <location>
        <begin position="20"/>
        <end position="39"/>
    </location>
</feature>
<evidence type="ECO:0000256" key="6">
    <source>
        <dbReference type="SAM" id="MobiDB-lite"/>
    </source>
</evidence>
<dbReference type="PIRSF" id="PIRSF005413">
    <property type="entry name" value="COX11"/>
    <property type="match status" value="1"/>
</dbReference>
<dbReference type="Gene3D" id="2.60.370.10">
    <property type="entry name" value="Ctag/Cox11"/>
    <property type="match status" value="1"/>
</dbReference>
<dbReference type="HAMAP" id="MF_00155">
    <property type="entry name" value="CtaG"/>
    <property type="match status" value="1"/>
</dbReference>
<comment type="function">
    <text evidence="1">Exerts its effect at some terminal stage of cytochrome c oxidase synthesis, probably by being involved in the insertion of the copper B into subunit I.</text>
</comment>
<dbReference type="GO" id="GO:0016020">
    <property type="term" value="C:membrane"/>
    <property type="evidence" value="ECO:0007669"/>
    <property type="project" value="UniProtKB-SubCell"/>
</dbReference>